<evidence type="ECO:0000256" key="1">
    <source>
        <dbReference type="ARBA" id="ARBA00004571"/>
    </source>
</evidence>
<evidence type="ECO:0000256" key="12">
    <source>
        <dbReference type="PROSITE-ProRule" id="PRU01360"/>
    </source>
</evidence>
<dbReference type="InterPro" id="IPR010917">
    <property type="entry name" value="TonB_rcpt_CS"/>
</dbReference>
<dbReference type="GO" id="GO:0009279">
    <property type="term" value="C:cell outer membrane"/>
    <property type="evidence" value="ECO:0007669"/>
    <property type="project" value="UniProtKB-SubCell"/>
</dbReference>
<dbReference type="InterPro" id="IPR012910">
    <property type="entry name" value="Plug_dom"/>
</dbReference>
<keyword evidence="3 12" id="KW-1134">Transmembrane beta strand</keyword>
<feature type="signal peptide" evidence="15">
    <location>
        <begin position="1"/>
        <end position="29"/>
    </location>
</feature>
<dbReference type="InterPro" id="IPR036942">
    <property type="entry name" value="Beta-barrel_TonB_sf"/>
</dbReference>
<dbReference type="STRING" id="1194090.SAMN05443144_12152"/>
<keyword evidence="11 12" id="KW-0998">Cell outer membrane</keyword>
<dbReference type="Pfam" id="PF13715">
    <property type="entry name" value="CarbopepD_reg_2"/>
    <property type="match status" value="1"/>
</dbReference>
<evidence type="ECO:0000256" key="5">
    <source>
        <dbReference type="ARBA" id="ARBA00022692"/>
    </source>
</evidence>
<dbReference type="AlphaFoldDB" id="A0A1M5HWZ8"/>
<dbReference type="Gene3D" id="2.40.170.20">
    <property type="entry name" value="TonB-dependent receptor, beta-barrel domain"/>
    <property type="match status" value="1"/>
</dbReference>
<evidence type="ECO:0000256" key="14">
    <source>
        <dbReference type="SAM" id="MobiDB-lite"/>
    </source>
</evidence>
<reference evidence="18 19" key="1">
    <citation type="submission" date="2016-11" db="EMBL/GenBank/DDBJ databases">
        <authorList>
            <person name="Jaros S."/>
            <person name="Januszkiewicz K."/>
            <person name="Wedrychowicz H."/>
        </authorList>
    </citation>
    <scope>NUCLEOTIDE SEQUENCE [LARGE SCALE GENOMIC DNA]</scope>
    <source>
        <strain evidence="18 19">DSM 21986</strain>
    </source>
</reference>
<keyword evidence="6 15" id="KW-0732">Signal</keyword>
<dbReference type="PROSITE" id="PS01156">
    <property type="entry name" value="TONB_DEPENDENT_REC_2"/>
    <property type="match status" value="1"/>
</dbReference>
<dbReference type="InterPro" id="IPR008969">
    <property type="entry name" value="CarboxyPept-like_regulatory"/>
</dbReference>
<protein>
    <submittedName>
        <fullName evidence="18">Iron complex outermembrane recepter protein</fullName>
    </submittedName>
</protein>
<evidence type="ECO:0000256" key="13">
    <source>
        <dbReference type="RuleBase" id="RU003357"/>
    </source>
</evidence>
<keyword evidence="10 12" id="KW-0472">Membrane</keyword>
<dbReference type="OrthoDB" id="9761152at2"/>
<keyword evidence="9 13" id="KW-0798">TonB box</keyword>
<evidence type="ECO:0000256" key="3">
    <source>
        <dbReference type="ARBA" id="ARBA00022452"/>
    </source>
</evidence>
<feature type="domain" description="TonB-dependent receptor-like beta-barrel" evidence="16">
    <location>
        <begin position="321"/>
        <end position="772"/>
    </location>
</feature>
<comment type="subcellular location">
    <subcellularLocation>
        <location evidence="1 12">Cell outer membrane</location>
        <topology evidence="1 12">Multi-pass membrane protein</topology>
    </subcellularLocation>
</comment>
<evidence type="ECO:0000256" key="8">
    <source>
        <dbReference type="ARBA" id="ARBA00023065"/>
    </source>
</evidence>
<keyword evidence="2 12" id="KW-0813">Transport</keyword>
<organism evidence="18 19">
    <name type="scientific">Fodinibius roseus</name>
    <dbReference type="NCBI Taxonomy" id="1194090"/>
    <lineage>
        <taxon>Bacteria</taxon>
        <taxon>Pseudomonadati</taxon>
        <taxon>Balneolota</taxon>
        <taxon>Balneolia</taxon>
        <taxon>Balneolales</taxon>
        <taxon>Balneolaceae</taxon>
        <taxon>Fodinibius</taxon>
    </lineage>
</organism>
<dbReference type="SUPFAM" id="SSF56935">
    <property type="entry name" value="Porins"/>
    <property type="match status" value="1"/>
</dbReference>
<dbReference type="PANTHER" id="PTHR32552:SF68">
    <property type="entry name" value="FERRICHROME OUTER MEMBRANE TRANSPORTER_PHAGE RECEPTOR"/>
    <property type="match status" value="1"/>
</dbReference>
<dbReference type="Gene3D" id="2.60.40.1120">
    <property type="entry name" value="Carboxypeptidase-like, regulatory domain"/>
    <property type="match status" value="1"/>
</dbReference>
<evidence type="ECO:0000313" key="19">
    <source>
        <dbReference type="Proteomes" id="UP000184041"/>
    </source>
</evidence>
<dbReference type="Gene3D" id="2.170.130.10">
    <property type="entry name" value="TonB-dependent receptor, plug domain"/>
    <property type="match status" value="1"/>
</dbReference>
<evidence type="ECO:0000256" key="11">
    <source>
        <dbReference type="ARBA" id="ARBA00023237"/>
    </source>
</evidence>
<evidence type="ECO:0000313" key="18">
    <source>
        <dbReference type="EMBL" id="SHG20488.1"/>
    </source>
</evidence>
<evidence type="ECO:0000259" key="16">
    <source>
        <dbReference type="Pfam" id="PF00593"/>
    </source>
</evidence>
<dbReference type="EMBL" id="FQUS01000021">
    <property type="protein sequence ID" value="SHG20488.1"/>
    <property type="molecule type" value="Genomic_DNA"/>
</dbReference>
<evidence type="ECO:0000256" key="7">
    <source>
        <dbReference type="ARBA" id="ARBA00023004"/>
    </source>
</evidence>
<accession>A0A1M5HWZ8</accession>
<evidence type="ECO:0000256" key="9">
    <source>
        <dbReference type="ARBA" id="ARBA00023077"/>
    </source>
</evidence>
<keyword evidence="7" id="KW-0408">Iron</keyword>
<comment type="similarity">
    <text evidence="12 13">Belongs to the TonB-dependent receptor family.</text>
</comment>
<feature type="region of interest" description="Disordered" evidence="14">
    <location>
        <begin position="335"/>
        <end position="358"/>
    </location>
</feature>
<evidence type="ECO:0000256" key="6">
    <source>
        <dbReference type="ARBA" id="ARBA00022729"/>
    </source>
</evidence>
<keyword evidence="4" id="KW-0410">Iron transport</keyword>
<proteinExistence type="inferred from homology"/>
<feature type="chain" id="PRO_5013245845" evidence="15">
    <location>
        <begin position="30"/>
        <end position="814"/>
    </location>
</feature>
<feature type="domain" description="TonB-dependent receptor plug" evidence="17">
    <location>
        <begin position="126"/>
        <end position="232"/>
    </location>
</feature>
<dbReference type="InterPro" id="IPR037066">
    <property type="entry name" value="Plug_dom_sf"/>
</dbReference>
<dbReference type="InterPro" id="IPR000531">
    <property type="entry name" value="Beta-barrel_TonB"/>
</dbReference>
<dbReference type="GO" id="GO:0015344">
    <property type="term" value="F:siderophore uptake transmembrane transporter activity"/>
    <property type="evidence" value="ECO:0007669"/>
    <property type="project" value="TreeGrafter"/>
</dbReference>
<dbReference type="SUPFAM" id="SSF49464">
    <property type="entry name" value="Carboxypeptidase regulatory domain-like"/>
    <property type="match status" value="1"/>
</dbReference>
<dbReference type="PROSITE" id="PS52016">
    <property type="entry name" value="TONB_DEPENDENT_REC_3"/>
    <property type="match status" value="1"/>
</dbReference>
<evidence type="ECO:0000256" key="4">
    <source>
        <dbReference type="ARBA" id="ARBA00022496"/>
    </source>
</evidence>
<sequence length="814" mass="91426">MFSKQLQLLHTAFLCILLFTMAMNSSLMAQTVVTGTIVDARTGEPLPGANVLQAGTSNGVSAGQEGTFSLKLSEDGSTTIRITFVGYQTKTVDTEDAERPLQITMSPRTLLSNAIFVEAIRAGEASPLAYENVSRSEIKAKNLGQDMPYMLEGSPSVTITSDAGAGIGYTGLRIRGVDQRRINVTINGIPVNDAESHGVFWVNMPDLASSVENIQVQRGVGTSVNGAAAFGATMNIQTSQMETEPYGEVNTSVGSFNTRKANVMLGSGLMDNGWQFQGRLSKIESDGYIDRAESDLKSFYLSAARQGDRSLLRADVFSGREKTYQAWYGVSESRLESGDRTHNPAGTEKPGEPYDNQTDNYQQDHYQLHYSYQLSDNWNASLSAHYTYGRGYYEEYKAGQSLDEYGIDPVQLPDTTIGQSDLIRNLWLDNHFYGAVFSTDYNVEDRWSVTLGGGYNEYDGDHFGEVVWARYAGDSEIGERYYFNNGFKTDFNTYLKAQYHITDHLTAYGDAQVRRITYDFLGKDRQPQPGGGQEVVDVQQTDALTFFNPKGGLTYRFNNRHRAYASLSIGNKEPTREEYVDSTPENRPRHETLYDWEAGYKGTFERFYVEANFYYMDYRDQLILTGEINDVGAHVRQNVPDSYRAGVELQGGLQLLPTLEWSGNATFSRNKIQDYTYYLDNYDSGGQEETTYKNTDIAFSPGFIGNSMLQYRRGGFSAGLSTKYVSRQYLDNTQSDSRSLDPYLVNDVRLGYNWTTAPFASHVEATLMVNNVLDERYESNGYTYGYISGGEEQFFNYYYPQAGRNFLLQLSFYF</sequence>
<keyword evidence="19" id="KW-1185">Reference proteome</keyword>
<dbReference type="Pfam" id="PF00593">
    <property type="entry name" value="TonB_dep_Rec_b-barrel"/>
    <property type="match status" value="1"/>
</dbReference>
<dbReference type="Pfam" id="PF07715">
    <property type="entry name" value="Plug"/>
    <property type="match status" value="1"/>
</dbReference>
<evidence type="ECO:0000256" key="2">
    <source>
        <dbReference type="ARBA" id="ARBA00022448"/>
    </source>
</evidence>
<keyword evidence="5 12" id="KW-0812">Transmembrane</keyword>
<evidence type="ECO:0000256" key="10">
    <source>
        <dbReference type="ARBA" id="ARBA00023136"/>
    </source>
</evidence>
<gene>
    <name evidence="18" type="ORF">SAMN05443144_12152</name>
</gene>
<evidence type="ECO:0000256" key="15">
    <source>
        <dbReference type="SAM" id="SignalP"/>
    </source>
</evidence>
<dbReference type="Proteomes" id="UP000184041">
    <property type="component" value="Unassembled WGS sequence"/>
</dbReference>
<name>A0A1M5HWZ8_9BACT</name>
<dbReference type="InterPro" id="IPR039426">
    <property type="entry name" value="TonB-dep_rcpt-like"/>
</dbReference>
<dbReference type="PANTHER" id="PTHR32552">
    <property type="entry name" value="FERRICHROME IRON RECEPTOR-RELATED"/>
    <property type="match status" value="1"/>
</dbReference>
<evidence type="ECO:0000259" key="17">
    <source>
        <dbReference type="Pfam" id="PF07715"/>
    </source>
</evidence>
<keyword evidence="8" id="KW-0406">Ion transport</keyword>